<accession>A0AAE1N222</accession>
<dbReference type="EMBL" id="JAWXYG010000002">
    <property type="protein sequence ID" value="KAK4281362.1"/>
    <property type="molecule type" value="Genomic_DNA"/>
</dbReference>
<dbReference type="PANTHER" id="PTHR11260:SF716">
    <property type="entry name" value="GLUTATHIONE TRANSFERASE"/>
    <property type="match status" value="1"/>
</dbReference>
<dbReference type="CDD" id="cd03058">
    <property type="entry name" value="GST_N_Tau"/>
    <property type="match status" value="1"/>
</dbReference>
<evidence type="ECO:0000256" key="1">
    <source>
        <dbReference type="ARBA" id="ARBA00012452"/>
    </source>
</evidence>
<dbReference type="PROSITE" id="PS50405">
    <property type="entry name" value="GST_CTER"/>
    <property type="match status" value="1"/>
</dbReference>
<comment type="similarity">
    <text evidence="4">Belongs to the GST superfamily.</text>
</comment>
<evidence type="ECO:0000259" key="6">
    <source>
        <dbReference type="PROSITE" id="PS50405"/>
    </source>
</evidence>
<evidence type="ECO:0000259" key="5">
    <source>
        <dbReference type="PROSITE" id="PS50404"/>
    </source>
</evidence>
<protein>
    <recommendedName>
        <fullName evidence="1">glutathione transferase</fullName>
        <ecNumber evidence="1">2.5.1.18</ecNumber>
    </recommendedName>
</protein>
<dbReference type="CDD" id="cd03185">
    <property type="entry name" value="GST_C_Tau"/>
    <property type="match status" value="1"/>
</dbReference>
<dbReference type="PANTHER" id="PTHR11260">
    <property type="entry name" value="GLUTATHIONE S-TRANSFERASE, GST, SUPERFAMILY, GST DOMAIN CONTAINING"/>
    <property type="match status" value="1"/>
</dbReference>
<dbReference type="AlphaFoldDB" id="A0AAE1N222"/>
<dbReference type="SUPFAM" id="SSF47616">
    <property type="entry name" value="GST C-terminal domain-like"/>
    <property type="match status" value="1"/>
</dbReference>
<dbReference type="InterPro" id="IPR045073">
    <property type="entry name" value="Omega/Tau-like"/>
</dbReference>
<comment type="caution">
    <text evidence="7">The sequence shown here is derived from an EMBL/GenBank/DDBJ whole genome shotgun (WGS) entry which is preliminary data.</text>
</comment>
<dbReference type="GO" id="GO:0005737">
    <property type="term" value="C:cytoplasm"/>
    <property type="evidence" value="ECO:0007669"/>
    <property type="project" value="TreeGrafter"/>
</dbReference>
<dbReference type="Proteomes" id="UP001293593">
    <property type="component" value="Unassembled WGS sequence"/>
</dbReference>
<comment type="catalytic activity">
    <reaction evidence="3">
        <text>RX + glutathione = an S-substituted glutathione + a halide anion + H(+)</text>
        <dbReference type="Rhea" id="RHEA:16437"/>
        <dbReference type="ChEBI" id="CHEBI:15378"/>
        <dbReference type="ChEBI" id="CHEBI:16042"/>
        <dbReference type="ChEBI" id="CHEBI:17792"/>
        <dbReference type="ChEBI" id="CHEBI:57925"/>
        <dbReference type="ChEBI" id="CHEBI:90779"/>
        <dbReference type="EC" id="2.5.1.18"/>
    </reaction>
</comment>
<dbReference type="InterPro" id="IPR036249">
    <property type="entry name" value="Thioredoxin-like_sf"/>
</dbReference>
<dbReference type="SFLD" id="SFLDG01152">
    <property type="entry name" value="Main.3:_Omega-_and_Tau-like"/>
    <property type="match status" value="1"/>
</dbReference>
<dbReference type="SFLD" id="SFLDG00358">
    <property type="entry name" value="Main_(cytGST)"/>
    <property type="match status" value="1"/>
</dbReference>
<evidence type="ECO:0000313" key="7">
    <source>
        <dbReference type="EMBL" id="KAK4281362.1"/>
    </source>
</evidence>
<dbReference type="InterPro" id="IPR004046">
    <property type="entry name" value="GST_C"/>
</dbReference>
<dbReference type="InterPro" id="IPR010987">
    <property type="entry name" value="Glutathione-S-Trfase_C-like"/>
</dbReference>
<evidence type="ECO:0000256" key="2">
    <source>
        <dbReference type="ARBA" id="ARBA00022679"/>
    </source>
</evidence>
<feature type="domain" description="GST C-terminal" evidence="6">
    <location>
        <begin position="86"/>
        <end position="210"/>
    </location>
</feature>
<dbReference type="InterPro" id="IPR004045">
    <property type="entry name" value="Glutathione_S-Trfase_N"/>
</dbReference>
<feature type="domain" description="GST N-terminal" evidence="5">
    <location>
        <begin position="2"/>
        <end position="81"/>
    </location>
</feature>
<organism evidence="7 8">
    <name type="scientific">Acacia crassicarpa</name>
    <name type="common">northern wattle</name>
    <dbReference type="NCBI Taxonomy" id="499986"/>
    <lineage>
        <taxon>Eukaryota</taxon>
        <taxon>Viridiplantae</taxon>
        <taxon>Streptophyta</taxon>
        <taxon>Embryophyta</taxon>
        <taxon>Tracheophyta</taxon>
        <taxon>Spermatophyta</taxon>
        <taxon>Magnoliopsida</taxon>
        <taxon>eudicotyledons</taxon>
        <taxon>Gunneridae</taxon>
        <taxon>Pentapetalae</taxon>
        <taxon>rosids</taxon>
        <taxon>fabids</taxon>
        <taxon>Fabales</taxon>
        <taxon>Fabaceae</taxon>
        <taxon>Caesalpinioideae</taxon>
        <taxon>mimosoid clade</taxon>
        <taxon>Acacieae</taxon>
        <taxon>Acacia</taxon>
    </lineage>
</organism>
<evidence type="ECO:0000313" key="8">
    <source>
        <dbReference type="Proteomes" id="UP001293593"/>
    </source>
</evidence>
<dbReference type="InterPro" id="IPR040079">
    <property type="entry name" value="Glutathione_S-Trfase"/>
</dbReference>
<keyword evidence="8" id="KW-1185">Reference proteome</keyword>
<dbReference type="GO" id="GO:0006749">
    <property type="term" value="P:glutathione metabolic process"/>
    <property type="evidence" value="ECO:0007669"/>
    <property type="project" value="InterPro"/>
</dbReference>
<dbReference type="FunFam" id="1.20.1050.10:FF:000012">
    <property type="entry name" value="Tau class glutathione S-transferase"/>
    <property type="match status" value="1"/>
</dbReference>
<dbReference type="Gene3D" id="1.20.1050.10">
    <property type="match status" value="1"/>
</dbReference>
<sequence>MEEVKLFGVWPSPYVYRIIWALQLKGVKYEHVEEDLANKSELLMKYNPVHKKVPVLVHNGKPISESLVILEYIEETWPQPPLLQQEPYDRAMARFWIKFAEEKSIAFASFYVAQGGEELEKATEEAKRVLKILEEEVLGERKYFGGNEIGLIDLVIGWIALSFGEIEEAVGVKVMNGCDFPGMLAWIQNFREHPAIKANLPKHDELLAYYKQKREIILASKTA</sequence>
<dbReference type="PROSITE" id="PS50404">
    <property type="entry name" value="GST_NTER"/>
    <property type="match status" value="1"/>
</dbReference>
<dbReference type="Gene3D" id="3.40.30.10">
    <property type="entry name" value="Glutaredoxin"/>
    <property type="match status" value="1"/>
</dbReference>
<dbReference type="InterPro" id="IPR045074">
    <property type="entry name" value="GST_C_Tau"/>
</dbReference>
<gene>
    <name evidence="7" type="ORF">QN277_012867</name>
</gene>
<reference evidence="7" key="1">
    <citation type="submission" date="2023-10" db="EMBL/GenBank/DDBJ databases">
        <title>Chromosome-level genome of the transformable northern wattle, Acacia crassicarpa.</title>
        <authorList>
            <person name="Massaro I."/>
            <person name="Sinha N.R."/>
            <person name="Poethig S."/>
            <person name="Leichty A.R."/>
        </authorList>
    </citation>
    <scope>NUCLEOTIDE SEQUENCE</scope>
    <source>
        <strain evidence="7">Acra3RX</strain>
        <tissue evidence="7">Leaf</tissue>
    </source>
</reference>
<evidence type="ECO:0000256" key="4">
    <source>
        <dbReference type="RuleBase" id="RU003494"/>
    </source>
</evidence>
<dbReference type="SUPFAM" id="SSF52833">
    <property type="entry name" value="Thioredoxin-like"/>
    <property type="match status" value="1"/>
</dbReference>
<evidence type="ECO:0000256" key="3">
    <source>
        <dbReference type="ARBA" id="ARBA00047960"/>
    </source>
</evidence>
<dbReference type="Pfam" id="PF00043">
    <property type="entry name" value="GST_C"/>
    <property type="match status" value="1"/>
</dbReference>
<keyword evidence="2" id="KW-0808">Transferase</keyword>
<dbReference type="Pfam" id="PF02798">
    <property type="entry name" value="GST_N"/>
    <property type="match status" value="1"/>
</dbReference>
<proteinExistence type="inferred from homology"/>
<dbReference type="FunFam" id="3.40.30.10:FF:000014">
    <property type="entry name" value="Tau class glutathione S-transferase"/>
    <property type="match status" value="1"/>
</dbReference>
<dbReference type="GO" id="GO:0004364">
    <property type="term" value="F:glutathione transferase activity"/>
    <property type="evidence" value="ECO:0007669"/>
    <property type="project" value="UniProtKB-EC"/>
</dbReference>
<dbReference type="SFLD" id="SFLDS00019">
    <property type="entry name" value="Glutathione_Transferase_(cytos"/>
    <property type="match status" value="1"/>
</dbReference>
<name>A0AAE1N222_9FABA</name>
<dbReference type="EC" id="2.5.1.18" evidence="1"/>
<dbReference type="InterPro" id="IPR036282">
    <property type="entry name" value="Glutathione-S-Trfase_C_sf"/>
</dbReference>